<feature type="domain" description="CCHC-type" evidence="3">
    <location>
        <begin position="217"/>
        <end position="233"/>
    </location>
</feature>
<proteinExistence type="predicted"/>
<evidence type="ECO:0000313" key="5">
    <source>
        <dbReference type="Proteomes" id="UP001642540"/>
    </source>
</evidence>
<keyword evidence="1" id="KW-0862">Zinc</keyword>
<protein>
    <recommendedName>
        <fullName evidence="3">CCHC-type domain-containing protein</fullName>
    </recommendedName>
</protein>
<keyword evidence="1" id="KW-0863">Zinc-finger</keyword>
<reference evidence="4 5" key="1">
    <citation type="submission" date="2024-08" db="EMBL/GenBank/DDBJ databases">
        <authorList>
            <person name="Cucini C."/>
            <person name="Frati F."/>
        </authorList>
    </citation>
    <scope>NUCLEOTIDE SEQUENCE [LARGE SCALE GENOMIC DNA]</scope>
</reference>
<name>A0ABP1RXY5_9HEXA</name>
<feature type="compositionally biased region" description="Basic and acidic residues" evidence="2">
    <location>
        <begin position="1"/>
        <end position="10"/>
    </location>
</feature>
<dbReference type="SMART" id="SM00343">
    <property type="entry name" value="ZnF_C2HC"/>
    <property type="match status" value="1"/>
</dbReference>
<feature type="compositionally biased region" description="Basic residues" evidence="2">
    <location>
        <begin position="38"/>
        <end position="50"/>
    </location>
</feature>
<dbReference type="InterPro" id="IPR001878">
    <property type="entry name" value="Znf_CCHC"/>
</dbReference>
<feature type="compositionally biased region" description="Polar residues" evidence="2">
    <location>
        <begin position="13"/>
        <end position="24"/>
    </location>
</feature>
<feature type="region of interest" description="Disordered" evidence="2">
    <location>
        <begin position="123"/>
        <end position="214"/>
    </location>
</feature>
<evidence type="ECO:0000259" key="3">
    <source>
        <dbReference type="PROSITE" id="PS50158"/>
    </source>
</evidence>
<keyword evidence="5" id="KW-1185">Reference proteome</keyword>
<evidence type="ECO:0000256" key="1">
    <source>
        <dbReference type="PROSITE-ProRule" id="PRU00047"/>
    </source>
</evidence>
<gene>
    <name evidence="4" type="ORF">ODALV1_LOCUS27433</name>
</gene>
<evidence type="ECO:0000256" key="2">
    <source>
        <dbReference type="SAM" id="MobiDB-lite"/>
    </source>
</evidence>
<sequence>MRNSDEKFEVKIPTNTDSDTDSVNPESSTSVPPSSPPRHIKKDKKKKKKMTTAICTVGSLQPFDSTRDDFEMWCGTFESFAGQWLGQQTRQAAQRRLFTTDDIISFKDTVQVALAQEAAEKSTVLIRGHQPRPSAQTSTEQVHKTSHPRYQHKAPSSGKGFGKPNNSNRTSPKNLDQQNQTTAGNNQNNQNSKPSLPCSGCGSAQHPRSKGPHHYSKCFKCGIVGHIAPACRKGKMSGNNHLSLETSDLQPQQREIK</sequence>
<dbReference type="PROSITE" id="PS50158">
    <property type="entry name" value="ZF_CCHC"/>
    <property type="match status" value="1"/>
</dbReference>
<comment type="caution">
    <text evidence="4">The sequence shown here is derived from an EMBL/GenBank/DDBJ whole genome shotgun (WGS) entry which is preliminary data.</text>
</comment>
<dbReference type="Proteomes" id="UP001642540">
    <property type="component" value="Unassembled WGS sequence"/>
</dbReference>
<dbReference type="EMBL" id="CAXLJM020000124">
    <property type="protein sequence ID" value="CAL8138581.1"/>
    <property type="molecule type" value="Genomic_DNA"/>
</dbReference>
<feature type="compositionally biased region" description="Low complexity" evidence="2">
    <location>
        <begin position="177"/>
        <end position="191"/>
    </location>
</feature>
<organism evidence="4 5">
    <name type="scientific">Orchesella dallaii</name>
    <dbReference type="NCBI Taxonomy" id="48710"/>
    <lineage>
        <taxon>Eukaryota</taxon>
        <taxon>Metazoa</taxon>
        <taxon>Ecdysozoa</taxon>
        <taxon>Arthropoda</taxon>
        <taxon>Hexapoda</taxon>
        <taxon>Collembola</taxon>
        <taxon>Entomobryomorpha</taxon>
        <taxon>Entomobryoidea</taxon>
        <taxon>Orchesellidae</taxon>
        <taxon>Orchesellinae</taxon>
        <taxon>Orchesella</taxon>
    </lineage>
</organism>
<accession>A0ABP1RXY5</accession>
<feature type="region of interest" description="Disordered" evidence="2">
    <location>
        <begin position="1"/>
        <end position="51"/>
    </location>
</feature>
<evidence type="ECO:0000313" key="4">
    <source>
        <dbReference type="EMBL" id="CAL8138581.1"/>
    </source>
</evidence>
<feature type="compositionally biased region" description="Polar residues" evidence="2">
    <location>
        <begin position="164"/>
        <end position="176"/>
    </location>
</feature>
<keyword evidence="1" id="KW-0479">Metal-binding</keyword>